<dbReference type="RefSeq" id="WP_200343440.1">
    <property type="nucleotide sequence ID" value="NZ_NRRL01000134.1"/>
</dbReference>
<dbReference type="PANTHER" id="PTHR12526:SF630">
    <property type="entry name" value="GLYCOSYLTRANSFERASE"/>
    <property type="match status" value="1"/>
</dbReference>
<dbReference type="SUPFAM" id="SSF53756">
    <property type="entry name" value="UDP-Glycosyltransferase/glycogen phosphorylase"/>
    <property type="match status" value="1"/>
</dbReference>
<protein>
    <recommendedName>
        <fullName evidence="1">Glycosyltransferase subfamily 4-like N-terminal domain-containing protein</fullName>
    </recommendedName>
</protein>
<dbReference type="Pfam" id="PF13439">
    <property type="entry name" value="Glyco_transf_4"/>
    <property type="match status" value="1"/>
</dbReference>
<feature type="domain" description="Glycosyltransferase subfamily 4-like N-terminal" evidence="1">
    <location>
        <begin position="15"/>
        <end position="178"/>
    </location>
</feature>
<sequence length="378" mass="40797">MPNRLLFVTTGLGTGGAEQALYRLLASGLGRDRQVSVVSLRDEGTHGQPIRALGHEVSCLGLGGRLPSPGMLVELARRVRAFQPDVIQGWMYHGNLAASLAARLAPGRPAVTWGIRQSLYGLTREKLATRQIIRANRWLSRGPGAIVYNSHVSRSQHEAFGFSGARGTIIPNGFNLDRLAPSSDVARRVRSELSVPADARLIGHVARLHPMKDHPTFLRAAVTLARELPDLRVLLVGRAVDLVSPELSGIVPDDMTGRFLCLGQRPDAAALMQALDVFCLSSNSEAFPNVLGEAMAMEVPCVTTDVGDAGRIVGDTGIVVPPGDSAAMSRGLSDLLTRPVEARRILGRAARQRIESHYSMTRAVEAYNALYRDLATRI</sequence>
<dbReference type="Pfam" id="PF13692">
    <property type="entry name" value="Glyco_trans_1_4"/>
    <property type="match status" value="1"/>
</dbReference>
<proteinExistence type="predicted"/>
<accession>A0ABS1DMN1</accession>
<dbReference type="PANTHER" id="PTHR12526">
    <property type="entry name" value="GLYCOSYLTRANSFERASE"/>
    <property type="match status" value="1"/>
</dbReference>
<dbReference type="Gene3D" id="3.40.50.2000">
    <property type="entry name" value="Glycogen Phosphorylase B"/>
    <property type="match status" value="2"/>
</dbReference>
<organism evidence="2 3">
    <name type="scientific">Rhodovibrio sodomensis</name>
    <dbReference type="NCBI Taxonomy" id="1088"/>
    <lineage>
        <taxon>Bacteria</taxon>
        <taxon>Pseudomonadati</taxon>
        <taxon>Pseudomonadota</taxon>
        <taxon>Alphaproteobacteria</taxon>
        <taxon>Rhodospirillales</taxon>
        <taxon>Rhodovibrionaceae</taxon>
        <taxon>Rhodovibrio</taxon>
    </lineage>
</organism>
<name>A0ABS1DMN1_9PROT</name>
<evidence type="ECO:0000313" key="3">
    <source>
        <dbReference type="Proteomes" id="UP001296873"/>
    </source>
</evidence>
<comment type="caution">
    <text evidence="2">The sequence shown here is derived from an EMBL/GenBank/DDBJ whole genome shotgun (WGS) entry which is preliminary data.</text>
</comment>
<reference evidence="2 3" key="1">
    <citation type="journal article" date="2020" name="Microorganisms">
        <title>Osmotic Adaptation and Compatible Solute Biosynthesis of Phototrophic Bacteria as Revealed from Genome Analyses.</title>
        <authorList>
            <person name="Imhoff J.F."/>
            <person name="Rahn T."/>
            <person name="Kunzel S."/>
            <person name="Keller A."/>
            <person name="Neulinger S.C."/>
        </authorList>
    </citation>
    <scope>NUCLEOTIDE SEQUENCE [LARGE SCALE GENOMIC DNA]</scope>
    <source>
        <strain evidence="2 3">DSM 9895</strain>
    </source>
</reference>
<dbReference type="EMBL" id="NRRL01000134">
    <property type="protein sequence ID" value="MBK1670988.1"/>
    <property type="molecule type" value="Genomic_DNA"/>
</dbReference>
<gene>
    <name evidence="2" type="ORF">CKO28_23555</name>
</gene>
<dbReference type="Proteomes" id="UP001296873">
    <property type="component" value="Unassembled WGS sequence"/>
</dbReference>
<keyword evidence="3" id="KW-1185">Reference proteome</keyword>
<dbReference type="InterPro" id="IPR028098">
    <property type="entry name" value="Glyco_trans_4-like_N"/>
</dbReference>
<evidence type="ECO:0000259" key="1">
    <source>
        <dbReference type="Pfam" id="PF13439"/>
    </source>
</evidence>
<evidence type="ECO:0000313" key="2">
    <source>
        <dbReference type="EMBL" id="MBK1670988.1"/>
    </source>
</evidence>